<dbReference type="PANTHER" id="PTHR24408">
    <property type="entry name" value="ZINC FINGER PROTEIN"/>
    <property type="match status" value="1"/>
</dbReference>
<accession>A0A8S3ZDJ4</accession>
<dbReference type="PROSITE" id="PS50157">
    <property type="entry name" value="ZINC_FINGER_C2H2_2"/>
    <property type="match status" value="9"/>
</dbReference>
<keyword evidence="2" id="KW-0677">Repeat</keyword>
<reference evidence="8" key="1">
    <citation type="submission" date="2021-04" db="EMBL/GenBank/DDBJ databases">
        <authorList>
            <consortium name="Molecular Ecology Group"/>
        </authorList>
    </citation>
    <scope>NUCLEOTIDE SEQUENCE</scope>
</reference>
<dbReference type="AlphaFoldDB" id="A0A8S3ZDJ4"/>
<dbReference type="EMBL" id="CAJHNH020001940">
    <property type="protein sequence ID" value="CAG5125051.1"/>
    <property type="molecule type" value="Genomic_DNA"/>
</dbReference>
<keyword evidence="4" id="KW-0862">Zinc</keyword>
<dbReference type="Proteomes" id="UP000678393">
    <property type="component" value="Unassembled WGS sequence"/>
</dbReference>
<evidence type="ECO:0000313" key="8">
    <source>
        <dbReference type="EMBL" id="CAG5125051.1"/>
    </source>
</evidence>
<feature type="domain" description="C2H2-type" evidence="7">
    <location>
        <begin position="324"/>
        <end position="352"/>
    </location>
</feature>
<protein>
    <recommendedName>
        <fullName evidence="7">C2H2-type domain-containing protein</fullName>
    </recommendedName>
</protein>
<dbReference type="GO" id="GO:0043565">
    <property type="term" value="F:sequence-specific DNA binding"/>
    <property type="evidence" value="ECO:0007669"/>
    <property type="project" value="TreeGrafter"/>
</dbReference>
<feature type="domain" description="C2H2-type" evidence="7">
    <location>
        <begin position="401"/>
        <end position="424"/>
    </location>
</feature>
<gene>
    <name evidence="8" type="ORF">CUNI_LOCUS10609</name>
</gene>
<dbReference type="PROSITE" id="PS00028">
    <property type="entry name" value="ZINC_FINGER_C2H2_1"/>
    <property type="match status" value="9"/>
</dbReference>
<feature type="domain" description="C2H2-type" evidence="7">
    <location>
        <begin position="623"/>
        <end position="651"/>
    </location>
</feature>
<proteinExistence type="predicted"/>
<keyword evidence="3 5" id="KW-0863">Zinc-finger</keyword>
<dbReference type="OrthoDB" id="8922241at2759"/>
<feature type="domain" description="C2H2-type" evidence="7">
    <location>
        <begin position="539"/>
        <end position="566"/>
    </location>
</feature>
<evidence type="ECO:0000256" key="2">
    <source>
        <dbReference type="ARBA" id="ARBA00022737"/>
    </source>
</evidence>
<feature type="domain" description="C2H2-type" evidence="7">
    <location>
        <begin position="511"/>
        <end position="538"/>
    </location>
</feature>
<name>A0A8S3ZDJ4_9EUPU</name>
<keyword evidence="1" id="KW-0479">Metal-binding</keyword>
<feature type="domain" description="C2H2-type" evidence="7">
    <location>
        <begin position="353"/>
        <end position="381"/>
    </location>
</feature>
<dbReference type="InterPro" id="IPR013087">
    <property type="entry name" value="Znf_C2H2_type"/>
</dbReference>
<feature type="domain" description="C2H2-type" evidence="7">
    <location>
        <begin position="593"/>
        <end position="622"/>
    </location>
</feature>
<dbReference type="InterPro" id="IPR036236">
    <property type="entry name" value="Znf_C2H2_sf"/>
</dbReference>
<dbReference type="SUPFAM" id="SSF57667">
    <property type="entry name" value="beta-beta-alpha zinc fingers"/>
    <property type="match status" value="5"/>
</dbReference>
<feature type="compositionally biased region" description="Polar residues" evidence="6">
    <location>
        <begin position="210"/>
        <end position="222"/>
    </location>
</feature>
<organism evidence="8 9">
    <name type="scientific">Candidula unifasciata</name>
    <dbReference type="NCBI Taxonomy" id="100452"/>
    <lineage>
        <taxon>Eukaryota</taxon>
        <taxon>Metazoa</taxon>
        <taxon>Spiralia</taxon>
        <taxon>Lophotrochozoa</taxon>
        <taxon>Mollusca</taxon>
        <taxon>Gastropoda</taxon>
        <taxon>Heterobranchia</taxon>
        <taxon>Euthyneura</taxon>
        <taxon>Panpulmonata</taxon>
        <taxon>Eupulmonata</taxon>
        <taxon>Stylommatophora</taxon>
        <taxon>Helicina</taxon>
        <taxon>Helicoidea</taxon>
        <taxon>Geomitridae</taxon>
        <taxon>Candidula</taxon>
    </lineage>
</organism>
<dbReference type="GO" id="GO:0000981">
    <property type="term" value="F:DNA-binding transcription factor activity, RNA polymerase II-specific"/>
    <property type="evidence" value="ECO:0007669"/>
    <property type="project" value="TreeGrafter"/>
</dbReference>
<dbReference type="SMART" id="SM00355">
    <property type="entry name" value="ZnF_C2H2"/>
    <property type="match status" value="11"/>
</dbReference>
<dbReference type="GO" id="GO:0005634">
    <property type="term" value="C:nucleus"/>
    <property type="evidence" value="ECO:0007669"/>
    <property type="project" value="TreeGrafter"/>
</dbReference>
<comment type="caution">
    <text evidence="8">The sequence shown here is derived from an EMBL/GenBank/DDBJ whole genome shotgun (WGS) entry which is preliminary data.</text>
</comment>
<dbReference type="GO" id="GO:0008270">
    <property type="term" value="F:zinc ion binding"/>
    <property type="evidence" value="ECO:0007669"/>
    <property type="project" value="UniProtKB-KW"/>
</dbReference>
<dbReference type="FunFam" id="3.30.160.60:FF:002343">
    <property type="entry name" value="Zinc finger protein 33A"/>
    <property type="match status" value="1"/>
</dbReference>
<dbReference type="Pfam" id="PF00096">
    <property type="entry name" value="zf-C2H2"/>
    <property type="match status" value="6"/>
</dbReference>
<evidence type="ECO:0000256" key="3">
    <source>
        <dbReference type="ARBA" id="ARBA00022771"/>
    </source>
</evidence>
<evidence type="ECO:0000256" key="4">
    <source>
        <dbReference type="ARBA" id="ARBA00022833"/>
    </source>
</evidence>
<sequence length="719" mass="82168">MEFILHLPQEINKDGTLWQTWDSFYKKCLLYQSTELHRDSVGDSSSLLLFAGSHHINSICSSLKVYNLNLEKLTKVLHIVEQVCLPYFILLFERFRYFSMKQDLSNNLDDSSVVLQKQAEICEFVNLKDGTGTNVGGSSPNSESQDESFINAERSCYNKVDYNNGSEKSHGSCRDDNPVRFETLTSDVGLEMFDQSGSSSSQDADLSTSVELNSHSVSTDSSLLHPEKNNTSSADKKHFGSKLTGVLNKWNVGRNRKLNKSWKIKDVCFRKREKRLAVTSLEKGGWNSEAAAAPTSKMGEDINKMSAPLTSTIVARENLNLKQFQCCQCDRVFAGRNCFKKHLSTKHKGCSEFVCKVCKATYADAEKYLVHYTNAHTVEQKMRRARRRPVRIKLEDDVRNFECTICRKVFPKKWHVNKHLRYNHKQSFLCWHCGEELPNMLDYKQHSEKHVINGKFLCDLCQKPYNNLFRLDGHLKNHLQPQNKCGICGLVFIRQESLAKHVEKHTEEPAHMCKICGKDFVRQGRLQCHLRTHSGEKRFTCELCGKTYAQKATLVRHRRCHTGEQPYECEICGKRTRSLGELSKHKRKHSDKFSCVCEICGKGFNYSSSLLEHRLGHMGKRSYACDMCGRTYIYREGLRAHLKSSRCPGRAEAGIKRTPRATKLSLSGVPDTKVDELKVFKQVHQSTETGLKDVPDWHCLLRNNEPDGGTSVVLVPSFY</sequence>
<evidence type="ECO:0000313" key="9">
    <source>
        <dbReference type="Proteomes" id="UP000678393"/>
    </source>
</evidence>
<dbReference type="Gene3D" id="3.30.160.60">
    <property type="entry name" value="Classic Zinc Finger"/>
    <property type="match status" value="7"/>
</dbReference>
<evidence type="ECO:0000256" key="5">
    <source>
        <dbReference type="PROSITE-ProRule" id="PRU00042"/>
    </source>
</evidence>
<dbReference type="FunFam" id="3.30.160.60:FF:000446">
    <property type="entry name" value="Zinc finger protein"/>
    <property type="match status" value="1"/>
</dbReference>
<evidence type="ECO:0000259" key="7">
    <source>
        <dbReference type="PROSITE" id="PS50157"/>
    </source>
</evidence>
<keyword evidence="9" id="KW-1185">Reference proteome</keyword>
<feature type="compositionally biased region" description="Low complexity" evidence="6">
    <location>
        <begin position="194"/>
        <end position="209"/>
    </location>
</feature>
<dbReference type="PANTHER" id="PTHR24408:SF58">
    <property type="entry name" value="TRANSCRIPTION FACTOR (TFIIIA), PUTATIVE (AFU_ORTHOLOGUE AFUA_1G05150)-RELATED"/>
    <property type="match status" value="1"/>
</dbReference>
<evidence type="ECO:0000256" key="6">
    <source>
        <dbReference type="SAM" id="MobiDB-lite"/>
    </source>
</evidence>
<feature type="domain" description="C2H2-type" evidence="7">
    <location>
        <begin position="567"/>
        <end position="594"/>
    </location>
</feature>
<evidence type="ECO:0000256" key="1">
    <source>
        <dbReference type="ARBA" id="ARBA00022723"/>
    </source>
</evidence>
<feature type="domain" description="C2H2-type" evidence="7">
    <location>
        <begin position="483"/>
        <end position="510"/>
    </location>
</feature>
<feature type="region of interest" description="Disordered" evidence="6">
    <location>
        <begin position="192"/>
        <end position="237"/>
    </location>
</feature>